<feature type="domain" description="SCP" evidence="1">
    <location>
        <begin position="119"/>
        <end position="220"/>
    </location>
</feature>
<dbReference type="InterPro" id="IPR014044">
    <property type="entry name" value="CAP_dom"/>
</dbReference>
<evidence type="ECO:0000259" key="1">
    <source>
        <dbReference type="Pfam" id="PF00188"/>
    </source>
</evidence>
<evidence type="ECO:0000313" key="3">
    <source>
        <dbReference type="EMBL" id="MPM99584.1"/>
    </source>
</evidence>
<dbReference type="PANTHER" id="PTHR31157">
    <property type="entry name" value="SCP DOMAIN-CONTAINING PROTEIN"/>
    <property type="match status" value="1"/>
</dbReference>
<proteinExistence type="predicted"/>
<dbReference type="PANTHER" id="PTHR31157:SF1">
    <property type="entry name" value="SCP DOMAIN-CONTAINING PROTEIN"/>
    <property type="match status" value="1"/>
</dbReference>
<feature type="domain" description="CAP-associated" evidence="2">
    <location>
        <begin position="1"/>
        <end position="98"/>
    </location>
</feature>
<dbReference type="Pfam" id="PF14504">
    <property type="entry name" value="CAP_assoc_N"/>
    <property type="match status" value="1"/>
</dbReference>
<dbReference type="InterPro" id="IPR035940">
    <property type="entry name" value="CAP_sf"/>
</dbReference>
<protein>
    <recommendedName>
        <fullName evidence="4">SCP domain-containing protein</fullName>
    </recommendedName>
</protein>
<dbReference type="EMBL" id="VSSQ01045672">
    <property type="protein sequence ID" value="MPM99584.1"/>
    <property type="molecule type" value="Genomic_DNA"/>
</dbReference>
<dbReference type="CDD" id="cd05379">
    <property type="entry name" value="CAP_bacterial"/>
    <property type="match status" value="1"/>
</dbReference>
<evidence type="ECO:0000259" key="2">
    <source>
        <dbReference type="Pfam" id="PF14504"/>
    </source>
</evidence>
<dbReference type="SUPFAM" id="SSF55797">
    <property type="entry name" value="PR-1-like"/>
    <property type="match status" value="1"/>
</dbReference>
<accession>A0A645EC11</accession>
<comment type="caution">
    <text evidence="3">The sequence shown here is derived from an EMBL/GenBank/DDBJ whole genome shotgun (WGS) entry which is preliminary data.</text>
</comment>
<organism evidence="3">
    <name type="scientific">bioreactor metagenome</name>
    <dbReference type="NCBI Taxonomy" id="1076179"/>
    <lineage>
        <taxon>unclassified sequences</taxon>
        <taxon>metagenomes</taxon>
        <taxon>ecological metagenomes</taxon>
    </lineage>
</organism>
<gene>
    <name evidence="3" type="ORF">SDC9_146776</name>
</gene>
<dbReference type="InterPro" id="IPR029410">
    <property type="entry name" value="CAP_assoc"/>
</dbReference>
<reference evidence="3" key="1">
    <citation type="submission" date="2019-08" db="EMBL/GenBank/DDBJ databases">
        <authorList>
            <person name="Kucharzyk K."/>
            <person name="Murdoch R.W."/>
            <person name="Higgins S."/>
            <person name="Loffler F."/>
        </authorList>
    </citation>
    <scope>NUCLEOTIDE SEQUENCE</scope>
</reference>
<name>A0A645EC11_9ZZZZ</name>
<sequence length="240" mass="26881">MIGIRSDKVVGVYSNSAKLQVKNLSVGTTKSAVRNAFRSGYTGPLESITKGNTMYMLPSRTERDVFSNGKDYVTVFYDNEKGGTLTAVQIIDNATELNYTEATDDSSFISSSENISFFLINSIRVRFKKPILRKDSEMAEIAREHSQDMINRSFTDHYNPDGQGPGDRVKAAGFEFQKCGENISRNYLPSIVSAHESLMNSEKHRENILGDTKNVGIGIRMGVYKGNFSMFQTQLFITYK</sequence>
<evidence type="ECO:0008006" key="4">
    <source>
        <dbReference type="Google" id="ProtNLM"/>
    </source>
</evidence>
<dbReference type="AlphaFoldDB" id="A0A645EC11"/>
<dbReference type="Gene3D" id="3.40.33.10">
    <property type="entry name" value="CAP"/>
    <property type="match status" value="1"/>
</dbReference>
<dbReference type="Pfam" id="PF00188">
    <property type="entry name" value="CAP"/>
    <property type="match status" value="1"/>
</dbReference>